<dbReference type="EMBL" id="MH884508">
    <property type="protein sequence ID" value="AYP68202.1"/>
    <property type="molecule type" value="Genomic_DNA"/>
</dbReference>
<dbReference type="Proteomes" id="UP000274199">
    <property type="component" value="Segment"/>
</dbReference>
<evidence type="ECO:0000313" key="1">
    <source>
        <dbReference type="EMBL" id="AYP68202.1"/>
    </source>
</evidence>
<keyword evidence="2" id="KW-1185">Reference proteome</keyword>
<organism evidence="1 2">
    <name type="scientific">Bacillus phage vB_BcoS-136</name>
    <dbReference type="NCBI Taxonomy" id="2419619"/>
    <lineage>
        <taxon>Viruses</taxon>
        <taxon>Duplodnaviria</taxon>
        <taxon>Heunggongvirae</taxon>
        <taxon>Uroviricota</taxon>
        <taxon>Caudoviricetes</taxon>
        <taxon>Heleneionescovirinae</taxon>
        <taxon>Kenyattavirus</taxon>
        <taxon>Kenyattavirus kv136</taxon>
    </lineage>
</organism>
<protein>
    <submittedName>
        <fullName evidence="1">Uncharacterized protein</fullName>
    </submittedName>
</protein>
<reference evidence="1 2" key="1">
    <citation type="submission" date="2018-09" db="EMBL/GenBank/DDBJ databases">
        <title>Comparative Genomic Analysis of Eight Novel Haloalkaliphilic Bacteriophages from Lake Elmenteita, Kenya.</title>
        <authorList>
            <person name="Akhwale J.K."/>
        </authorList>
    </citation>
    <scope>NUCLEOTIDE SEQUENCE [LARGE SCALE GENOMIC DNA]</scope>
</reference>
<sequence length="129" mass="15066">MEKVQELNELIFMEKRRKCFDMIETFGKVEDDILTDIVHDIGIKFLKANKCNDTEKVNDLLLEISRLENAINSGCKWIFVNEESGEINQSMKKLTLKDAINIIGEERILKEKLLVFYSMDNVKNYFGIN</sequence>
<gene>
    <name evidence="1" type="ORF">vBBcoS136_00070</name>
</gene>
<evidence type="ECO:0000313" key="2">
    <source>
        <dbReference type="Proteomes" id="UP000274199"/>
    </source>
</evidence>
<accession>A0A3G3BVC2</accession>
<name>A0A3G3BVC2_9CAUD</name>
<proteinExistence type="predicted"/>